<organism evidence="1 2">
    <name type="scientific">Heterorhabditis bacteriophora</name>
    <name type="common">Entomopathogenic nematode worm</name>
    <dbReference type="NCBI Taxonomy" id="37862"/>
    <lineage>
        <taxon>Eukaryota</taxon>
        <taxon>Metazoa</taxon>
        <taxon>Ecdysozoa</taxon>
        <taxon>Nematoda</taxon>
        <taxon>Chromadorea</taxon>
        <taxon>Rhabditida</taxon>
        <taxon>Rhabditina</taxon>
        <taxon>Rhabditomorpha</taxon>
        <taxon>Strongyloidea</taxon>
        <taxon>Heterorhabditidae</taxon>
        <taxon>Heterorhabditis</taxon>
    </lineage>
</organism>
<dbReference type="Proteomes" id="UP000095283">
    <property type="component" value="Unplaced"/>
</dbReference>
<reference evidence="2" key="1">
    <citation type="submission" date="2016-11" db="UniProtKB">
        <authorList>
            <consortium name="WormBaseParasite"/>
        </authorList>
    </citation>
    <scope>IDENTIFICATION</scope>
</reference>
<sequence>MDAIVNHGKSLSCMVEFRYILIDSTHHRKSQILCYTLVNRRMQSSRFTASSGCNNNVFACVAVFVMNVDYICMACLYCDGGVSYPLQLHKNCFHPSLNGRTTMGTRPQCVPNDHTTTWYGATLSTNEFLKQSMYFVFVI</sequence>
<accession>A0A1I7WN25</accession>
<evidence type="ECO:0000313" key="1">
    <source>
        <dbReference type="Proteomes" id="UP000095283"/>
    </source>
</evidence>
<dbReference type="AlphaFoldDB" id="A0A1I7WN25"/>
<evidence type="ECO:0000313" key="2">
    <source>
        <dbReference type="WBParaSite" id="Hba_06553"/>
    </source>
</evidence>
<proteinExistence type="predicted"/>
<protein>
    <submittedName>
        <fullName evidence="2">Innexin</fullName>
    </submittedName>
</protein>
<name>A0A1I7WN25_HETBA</name>
<keyword evidence="1" id="KW-1185">Reference proteome</keyword>
<dbReference type="WBParaSite" id="Hba_06553">
    <property type="protein sequence ID" value="Hba_06553"/>
    <property type="gene ID" value="Hba_06553"/>
</dbReference>